<evidence type="ECO:0000313" key="4">
    <source>
        <dbReference type="EMBL" id="MCU7551229.1"/>
    </source>
</evidence>
<dbReference type="CDD" id="cd07302">
    <property type="entry name" value="CHD"/>
    <property type="match status" value="1"/>
</dbReference>
<gene>
    <name evidence="4" type="ORF">OCK74_19060</name>
</gene>
<reference evidence="4" key="1">
    <citation type="submission" date="2022-09" db="EMBL/GenBank/DDBJ databases">
        <authorList>
            <person name="Yuan C."/>
            <person name="Ke Z."/>
        </authorList>
    </citation>
    <scope>NUCLEOTIDE SEQUENCE</scope>
    <source>
        <strain evidence="4">LB-8</strain>
    </source>
</reference>
<keyword evidence="1" id="KW-0802">TPR repeat</keyword>
<dbReference type="InterPro" id="IPR019734">
    <property type="entry name" value="TPR_rpt"/>
</dbReference>
<comment type="caution">
    <text evidence="4">The sequence shown here is derived from an EMBL/GenBank/DDBJ whole genome shotgun (WGS) entry which is preliminary data.</text>
</comment>
<evidence type="ECO:0000256" key="1">
    <source>
        <dbReference type="PROSITE-ProRule" id="PRU00339"/>
    </source>
</evidence>
<feature type="domain" description="Guanylate cyclase" evidence="3">
    <location>
        <begin position="10"/>
        <end position="117"/>
    </location>
</feature>
<reference evidence="4" key="2">
    <citation type="submission" date="2023-04" db="EMBL/GenBank/DDBJ databases">
        <title>Paracnuella aquatica gen. nov., sp. nov., a member of the family Chitinophagaceae isolated from a hot spring.</title>
        <authorList>
            <person name="Wang C."/>
        </authorList>
    </citation>
    <scope>NUCLEOTIDE SEQUENCE</scope>
    <source>
        <strain evidence="4">LB-8</strain>
    </source>
</reference>
<dbReference type="SUPFAM" id="SSF55073">
    <property type="entry name" value="Nucleotide cyclase"/>
    <property type="match status" value="1"/>
</dbReference>
<organism evidence="4 5">
    <name type="scientific">Paraflavisolibacter caeni</name>
    <dbReference type="NCBI Taxonomy" id="2982496"/>
    <lineage>
        <taxon>Bacteria</taxon>
        <taxon>Pseudomonadati</taxon>
        <taxon>Bacteroidota</taxon>
        <taxon>Chitinophagia</taxon>
        <taxon>Chitinophagales</taxon>
        <taxon>Chitinophagaceae</taxon>
        <taxon>Paraflavisolibacter</taxon>
    </lineage>
</organism>
<evidence type="ECO:0000259" key="3">
    <source>
        <dbReference type="PROSITE" id="PS50125"/>
    </source>
</evidence>
<dbReference type="Proteomes" id="UP001155483">
    <property type="component" value="Unassembled WGS sequence"/>
</dbReference>
<dbReference type="Gene3D" id="3.30.70.1230">
    <property type="entry name" value="Nucleotide cyclase"/>
    <property type="match status" value="1"/>
</dbReference>
<dbReference type="InterPro" id="IPR011990">
    <property type="entry name" value="TPR-like_helical_dom_sf"/>
</dbReference>
<accession>A0A9X3BGN2</accession>
<evidence type="ECO:0000313" key="5">
    <source>
        <dbReference type="Proteomes" id="UP001155483"/>
    </source>
</evidence>
<keyword evidence="5" id="KW-1185">Reference proteome</keyword>
<keyword evidence="2" id="KW-0472">Membrane</keyword>
<dbReference type="Gene3D" id="1.25.40.10">
    <property type="entry name" value="Tetratricopeptide repeat domain"/>
    <property type="match status" value="2"/>
</dbReference>
<dbReference type="GO" id="GO:0006171">
    <property type="term" value="P:cAMP biosynthetic process"/>
    <property type="evidence" value="ECO:0007669"/>
    <property type="project" value="TreeGrafter"/>
</dbReference>
<dbReference type="AlphaFoldDB" id="A0A9X3BGN2"/>
<dbReference type="PROSITE" id="PS50005">
    <property type="entry name" value="TPR"/>
    <property type="match status" value="1"/>
</dbReference>
<dbReference type="RefSeq" id="WP_279298668.1">
    <property type="nucleotide sequence ID" value="NZ_JAOTIF010000019.1"/>
</dbReference>
<dbReference type="InterPro" id="IPR029787">
    <property type="entry name" value="Nucleotide_cyclase"/>
</dbReference>
<dbReference type="Pfam" id="PF00211">
    <property type="entry name" value="Guanylate_cyc"/>
    <property type="match status" value="1"/>
</dbReference>
<feature type="repeat" description="TPR" evidence="1">
    <location>
        <begin position="456"/>
        <end position="489"/>
    </location>
</feature>
<sequence>MDRGHRHLAAILFTDIVGYTAMMQHDEQLAMEAVKRHKKVLEKNVAANEGQVMDYYGDGSLSIFRSANDAAKCALYVQKELRIPPEVPLRIGLHIGEIIFEEGNPFGTGVNVASRIQSLGIANSVLFSKEICDKIKSNPEFKIVPLGVFEFKNVEEPMEVYALSNEGLVVPSKEEMMKEGKLKKEVGQEKVTSLKKVILVASIALLVISSLFYVYARFIYKPPFPNKDNSLAVLYFNNMSGDPREEYFSDGITEEIISRLSMIKGLRVKSRTSVLAYKGKAKSVKEIAKELGVKNILEGSIRKQGNQLRVTAQLINAQTDENIWSFSYDELLQDIFQVQSDIAHEIASKFQIKLSDATSKKLETPSTTSTEAYDKFLKAISLSFVEWGLGGPQTNRLKAIELLREAIKLDPDFSNAYSLMSTSFAYYSFDADNPKRWLDSAEILARKSITLRPDREYGYSALAFVFESRGNLDEALKWLDKVHEIAPYSAAGWASAIYRRKKEYGKAYEWVMNAIEYDPSEPQHYLAKGFIFYDLGLLDSMKNYIDVAMGIKPESIDIENSASNYYLRTGNLEEYRRVNRYKMANDEKEFNYQMAIFYLFQRDFKTADSLYQISSHPDDMDAGLAKLRLGQTEQGKQYLNKSIERRLRFLGFDAVWHNFDICRAYAAMGDMRFVEYWERAVKNGWHDYLFILQDPFLDSVRNNPEFIRLKREAEQRNEQYKADLRAAIEAREGRKDDR</sequence>
<dbReference type="InterPro" id="IPR050697">
    <property type="entry name" value="Adenylyl/Guanylyl_Cyclase_3/4"/>
</dbReference>
<dbReference type="PANTHER" id="PTHR43081">
    <property type="entry name" value="ADENYLATE CYCLASE, TERMINAL-DIFFERENTIATION SPECIFIC-RELATED"/>
    <property type="match status" value="1"/>
</dbReference>
<dbReference type="PANTHER" id="PTHR43081:SF19">
    <property type="entry name" value="PH-SENSITIVE ADENYLATE CYCLASE RV1264"/>
    <property type="match status" value="1"/>
</dbReference>
<evidence type="ECO:0000256" key="2">
    <source>
        <dbReference type="SAM" id="Phobius"/>
    </source>
</evidence>
<keyword evidence="2" id="KW-0812">Transmembrane</keyword>
<dbReference type="Gene3D" id="3.40.50.10070">
    <property type="entry name" value="TolB, N-terminal domain"/>
    <property type="match status" value="1"/>
</dbReference>
<proteinExistence type="predicted"/>
<dbReference type="EMBL" id="JAOTIF010000019">
    <property type="protein sequence ID" value="MCU7551229.1"/>
    <property type="molecule type" value="Genomic_DNA"/>
</dbReference>
<dbReference type="PROSITE" id="PS50125">
    <property type="entry name" value="GUANYLATE_CYCLASE_2"/>
    <property type="match status" value="1"/>
</dbReference>
<dbReference type="GO" id="GO:0035556">
    <property type="term" value="P:intracellular signal transduction"/>
    <property type="evidence" value="ECO:0007669"/>
    <property type="project" value="InterPro"/>
</dbReference>
<dbReference type="GO" id="GO:0004016">
    <property type="term" value="F:adenylate cyclase activity"/>
    <property type="evidence" value="ECO:0007669"/>
    <property type="project" value="UniProtKB-ARBA"/>
</dbReference>
<feature type="transmembrane region" description="Helical" evidence="2">
    <location>
        <begin position="197"/>
        <end position="216"/>
    </location>
</feature>
<dbReference type="SUPFAM" id="SSF48452">
    <property type="entry name" value="TPR-like"/>
    <property type="match status" value="1"/>
</dbReference>
<protein>
    <recommendedName>
        <fullName evidence="3">Guanylate cyclase domain-containing protein</fullName>
    </recommendedName>
</protein>
<keyword evidence="2" id="KW-1133">Transmembrane helix</keyword>
<dbReference type="InterPro" id="IPR001054">
    <property type="entry name" value="A/G_cyclase"/>
</dbReference>
<name>A0A9X3BGN2_9BACT</name>